<sequence length="190" mass="20563">MKKIKPEDIDEAVEALEKGQIIVYPTETSYGVGCDATNEEAVARLFGLKGRPHSKGTTVLIPDIVYVQEYIQVSAKARALMDKYWPGPVNIIAPIARRSRLAKQCSQGGTQSLRVSSNPIVSELIGRFGGPIVSSSANFSGEPEVYSADAVELDADLLIDAGDLEKHLPSTNVKVEGEKVQVIRQGEIKI</sequence>
<dbReference type="AlphaFoldDB" id="A0A2M8EQ44"/>
<keyword evidence="6" id="KW-0819">tRNA processing</keyword>
<comment type="catalytic activity">
    <reaction evidence="11">
        <text>L-threonine + hydrogencarbonate + ATP = L-threonylcarbamoyladenylate + diphosphate + H2O</text>
        <dbReference type="Rhea" id="RHEA:36407"/>
        <dbReference type="ChEBI" id="CHEBI:15377"/>
        <dbReference type="ChEBI" id="CHEBI:17544"/>
        <dbReference type="ChEBI" id="CHEBI:30616"/>
        <dbReference type="ChEBI" id="CHEBI:33019"/>
        <dbReference type="ChEBI" id="CHEBI:57926"/>
        <dbReference type="ChEBI" id="CHEBI:73682"/>
        <dbReference type="EC" id="2.7.7.87"/>
    </reaction>
</comment>
<evidence type="ECO:0000256" key="10">
    <source>
        <dbReference type="ARBA" id="ARBA00029774"/>
    </source>
</evidence>
<dbReference type="PROSITE" id="PS51163">
    <property type="entry name" value="YRDC"/>
    <property type="match status" value="1"/>
</dbReference>
<dbReference type="NCBIfam" id="TIGR00057">
    <property type="entry name" value="L-threonylcarbamoyladenylate synthase"/>
    <property type="match status" value="1"/>
</dbReference>
<dbReference type="GO" id="GO:0000049">
    <property type="term" value="F:tRNA binding"/>
    <property type="evidence" value="ECO:0007669"/>
    <property type="project" value="TreeGrafter"/>
</dbReference>
<dbReference type="GO" id="GO:0005737">
    <property type="term" value="C:cytoplasm"/>
    <property type="evidence" value="ECO:0007669"/>
    <property type="project" value="UniProtKB-SubCell"/>
</dbReference>
<evidence type="ECO:0000256" key="6">
    <source>
        <dbReference type="ARBA" id="ARBA00022694"/>
    </source>
</evidence>
<evidence type="ECO:0000259" key="12">
    <source>
        <dbReference type="PROSITE" id="PS51163"/>
    </source>
</evidence>
<dbReference type="Proteomes" id="UP000230251">
    <property type="component" value="Unassembled WGS sequence"/>
</dbReference>
<evidence type="ECO:0000256" key="11">
    <source>
        <dbReference type="ARBA" id="ARBA00048366"/>
    </source>
</evidence>
<gene>
    <name evidence="13" type="ORF">CO057_00565</name>
</gene>
<dbReference type="PANTHER" id="PTHR17490">
    <property type="entry name" value="SUA5"/>
    <property type="match status" value="1"/>
</dbReference>
<dbReference type="EMBL" id="PFSI01000013">
    <property type="protein sequence ID" value="PJC24868.1"/>
    <property type="molecule type" value="Genomic_DNA"/>
</dbReference>
<dbReference type="Gene3D" id="3.90.870.10">
    <property type="entry name" value="DHBP synthase"/>
    <property type="match status" value="1"/>
</dbReference>
<dbReference type="GO" id="GO:0006450">
    <property type="term" value="P:regulation of translational fidelity"/>
    <property type="evidence" value="ECO:0007669"/>
    <property type="project" value="TreeGrafter"/>
</dbReference>
<keyword evidence="8" id="KW-0547">Nucleotide-binding</keyword>
<evidence type="ECO:0000256" key="7">
    <source>
        <dbReference type="ARBA" id="ARBA00022695"/>
    </source>
</evidence>
<evidence type="ECO:0000256" key="8">
    <source>
        <dbReference type="ARBA" id="ARBA00022741"/>
    </source>
</evidence>
<keyword evidence="5" id="KW-0808">Transferase</keyword>
<dbReference type="GO" id="GO:0003725">
    <property type="term" value="F:double-stranded RNA binding"/>
    <property type="evidence" value="ECO:0007669"/>
    <property type="project" value="InterPro"/>
</dbReference>
<name>A0A2M8EQ44_9BACT</name>
<evidence type="ECO:0000256" key="4">
    <source>
        <dbReference type="ARBA" id="ARBA00022490"/>
    </source>
</evidence>
<evidence type="ECO:0000256" key="2">
    <source>
        <dbReference type="ARBA" id="ARBA00007663"/>
    </source>
</evidence>
<dbReference type="InterPro" id="IPR006070">
    <property type="entry name" value="Sua5-like_dom"/>
</dbReference>
<feature type="domain" description="YrdC-like" evidence="12">
    <location>
        <begin position="6"/>
        <end position="188"/>
    </location>
</feature>
<dbReference type="GO" id="GO:0008033">
    <property type="term" value="P:tRNA processing"/>
    <property type="evidence" value="ECO:0007669"/>
    <property type="project" value="UniProtKB-KW"/>
</dbReference>
<comment type="caution">
    <text evidence="13">The sequence shown here is derived from an EMBL/GenBank/DDBJ whole genome shotgun (WGS) entry which is preliminary data.</text>
</comment>
<comment type="similarity">
    <text evidence="2">Belongs to the SUA5 family.</text>
</comment>
<reference evidence="14" key="1">
    <citation type="submission" date="2017-09" db="EMBL/GenBank/DDBJ databases">
        <title>Depth-based differentiation of microbial function through sediment-hosted aquifers and enrichment of novel symbionts in the deep terrestrial subsurface.</title>
        <authorList>
            <person name="Probst A.J."/>
            <person name="Ladd B."/>
            <person name="Jarett J.K."/>
            <person name="Geller-Mcgrath D.E."/>
            <person name="Sieber C.M.K."/>
            <person name="Emerson J.B."/>
            <person name="Anantharaman K."/>
            <person name="Thomas B.C."/>
            <person name="Malmstrom R."/>
            <person name="Stieglmeier M."/>
            <person name="Klingl A."/>
            <person name="Woyke T."/>
            <person name="Ryan C.M."/>
            <person name="Banfield J.F."/>
        </authorList>
    </citation>
    <scope>NUCLEOTIDE SEQUENCE [LARGE SCALE GENOMIC DNA]</scope>
</reference>
<dbReference type="GO" id="GO:0005524">
    <property type="term" value="F:ATP binding"/>
    <property type="evidence" value="ECO:0007669"/>
    <property type="project" value="UniProtKB-KW"/>
</dbReference>
<keyword evidence="9" id="KW-0067">ATP-binding</keyword>
<proteinExistence type="inferred from homology"/>
<dbReference type="Pfam" id="PF01300">
    <property type="entry name" value="Sua5_yciO_yrdC"/>
    <property type="match status" value="1"/>
</dbReference>
<dbReference type="EC" id="2.7.7.87" evidence="3"/>
<dbReference type="PANTHER" id="PTHR17490:SF16">
    <property type="entry name" value="THREONYLCARBAMOYL-AMP SYNTHASE"/>
    <property type="match status" value="1"/>
</dbReference>
<organism evidence="13 14">
    <name type="scientific">Candidatus Uhrbacteria bacterium CG_4_9_14_0_2_um_filter_41_50</name>
    <dbReference type="NCBI Taxonomy" id="1975031"/>
    <lineage>
        <taxon>Bacteria</taxon>
        <taxon>Candidatus Uhriibacteriota</taxon>
    </lineage>
</organism>
<evidence type="ECO:0000313" key="13">
    <source>
        <dbReference type="EMBL" id="PJC24868.1"/>
    </source>
</evidence>
<accession>A0A2M8EQ44</accession>
<evidence type="ECO:0000256" key="1">
    <source>
        <dbReference type="ARBA" id="ARBA00004496"/>
    </source>
</evidence>
<dbReference type="SUPFAM" id="SSF55821">
    <property type="entry name" value="YrdC/RibB"/>
    <property type="match status" value="1"/>
</dbReference>
<dbReference type="InterPro" id="IPR050156">
    <property type="entry name" value="TC-AMP_synthase_SUA5"/>
</dbReference>
<comment type="subcellular location">
    <subcellularLocation>
        <location evidence="1">Cytoplasm</location>
    </subcellularLocation>
</comment>
<protein>
    <recommendedName>
        <fullName evidence="10">L-threonylcarbamoyladenylate synthase</fullName>
        <ecNumber evidence="3">2.7.7.87</ecNumber>
    </recommendedName>
    <alternativeName>
        <fullName evidence="10">L-threonylcarbamoyladenylate synthase</fullName>
    </alternativeName>
</protein>
<keyword evidence="4" id="KW-0963">Cytoplasm</keyword>
<dbReference type="InterPro" id="IPR017945">
    <property type="entry name" value="DHBP_synth_RibB-like_a/b_dom"/>
</dbReference>
<keyword evidence="7" id="KW-0548">Nucleotidyltransferase</keyword>
<evidence type="ECO:0000256" key="9">
    <source>
        <dbReference type="ARBA" id="ARBA00022840"/>
    </source>
</evidence>
<dbReference type="GO" id="GO:0061710">
    <property type="term" value="F:L-threonylcarbamoyladenylate synthase"/>
    <property type="evidence" value="ECO:0007669"/>
    <property type="project" value="UniProtKB-EC"/>
</dbReference>
<evidence type="ECO:0000256" key="3">
    <source>
        <dbReference type="ARBA" id="ARBA00012584"/>
    </source>
</evidence>
<evidence type="ECO:0000256" key="5">
    <source>
        <dbReference type="ARBA" id="ARBA00022679"/>
    </source>
</evidence>
<evidence type="ECO:0000313" key="14">
    <source>
        <dbReference type="Proteomes" id="UP000230251"/>
    </source>
</evidence>